<dbReference type="Pfam" id="PF01769">
    <property type="entry name" value="MgtE"/>
    <property type="match status" value="1"/>
</dbReference>
<keyword evidence="3 9" id="KW-0813">Transport</keyword>
<dbReference type="RefSeq" id="WP_161931527.1">
    <property type="nucleotide sequence ID" value="NZ_CP047901.1"/>
</dbReference>
<feature type="transmembrane region" description="Helical" evidence="9">
    <location>
        <begin position="286"/>
        <end position="307"/>
    </location>
</feature>
<evidence type="ECO:0000256" key="6">
    <source>
        <dbReference type="ARBA" id="ARBA00022989"/>
    </source>
</evidence>
<keyword evidence="7 9" id="KW-0472">Membrane</keyword>
<dbReference type="InterPro" id="IPR046342">
    <property type="entry name" value="CBS_dom_sf"/>
</dbReference>
<dbReference type="SMART" id="SM00116">
    <property type="entry name" value="CBS"/>
    <property type="match status" value="1"/>
</dbReference>
<dbReference type="PANTHER" id="PTHR41394">
    <property type="entry name" value="MAGNESIUM TRANSPORTER MGTE"/>
    <property type="match status" value="1"/>
</dbReference>
<name>A0A857N6W8_9BACT</name>
<dbReference type="PANTHER" id="PTHR41394:SF5">
    <property type="entry name" value="SLC41A_MGTE INTEGRAL MEMBRANE DOMAIN-CONTAINING PROTEIN"/>
    <property type="match status" value="1"/>
</dbReference>
<keyword evidence="6 9" id="KW-1133">Transmembrane helix</keyword>
<feature type="transmembrane region" description="Helical" evidence="9">
    <location>
        <begin position="355"/>
        <end position="380"/>
    </location>
</feature>
<feature type="transmembrane region" description="Helical" evidence="9">
    <location>
        <begin position="256"/>
        <end position="274"/>
    </location>
</feature>
<dbReference type="AlphaFoldDB" id="A0A857N6W8"/>
<keyword evidence="4 9" id="KW-0812">Transmembrane</keyword>
<protein>
    <recommendedName>
        <fullName evidence="9">Magnesium transporter MgtE</fullName>
    </recommendedName>
</protein>
<comment type="subcellular location">
    <subcellularLocation>
        <location evidence="9">Cell membrane</location>
        <topology evidence="9">Multi-pass membrane protein</topology>
    </subcellularLocation>
    <subcellularLocation>
        <location evidence="1">Membrane</location>
        <topology evidence="1">Multi-pass membrane protein</topology>
    </subcellularLocation>
</comment>
<comment type="similarity">
    <text evidence="2 9">Belongs to the SLC41A transporter family.</text>
</comment>
<keyword evidence="8" id="KW-0129">CBS domain</keyword>
<dbReference type="PROSITE" id="PS51371">
    <property type="entry name" value="CBS"/>
    <property type="match status" value="1"/>
</dbReference>
<organism evidence="11 12">
    <name type="scientific">Candidatus Chazhemtobacterium aquaticus</name>
    <dbReference type="NCBI Taxonomy" id="2715735"/>
    <lineage>
        <taxon>Bacteria</taxon>
        <taxon>Candidatus Chazhemtobacteraceae</taxon>
        <taxon>Candidatus Chazhemtobacterium</taxon>
    </lineage>
</organism>
<dbReference type="GO" id="GO:0046872">
    <property type="term" value="F:metal ion binding"/>
    <property type="evidence" value="ECO:0007669"/>
    <property type="project" value="UniProtKB-KW"/>
</dbReference>
<dbReference type="InterPro" id="IPR036739">
    <property type="entry name" value="SLC41_membr_dom_sf"/>
</dbReference>
<accession>A0A857N6W8</accession>
<gene>
    <name evidence="11" type="ORF">MICH65_0148</name>
</gene>
<feature type="domain" description="CBS" evidence="10">
    <location>
        <begin position="172"/>
        <end position="230"/>
    </location>
</feature>
<reference evidence="12" key="1">
    <citation type="journal article" date="2020" name="Microorganisms">
        <title>Complete Genome of a Member of a New Bacterial Lineage in the Microgenomates Group Reveals an Unusual Nucleotide Composition Disparity Between Two Strands of DNA and Limited Metabolic Potential.</title>
        <authorList>
            <person name="Kadnikov V.V."/>
            <person name="Mardanov A.V."/>
            <person name="Beletsky A.V."/>
            <person name="Karnachuk O.V."/>
            <person name="Ravin N.V."/>
        </authorList>
    </citation>
    <scope>NUCLEOTIDE SEQUENCE [LARGE SCALE GENOMIC DNA]</scope>
</reference>
<dbReference type="GO" id="GO:0005886">
    <property type="term" value="C:plasma membrane"/>
    <property type="evidence" value="ECO:0007669"/>
    <property type="project" value="UniProtKB-SubCell"/>
</dbReference>
<dbReference type="Pfam" id="PF03448">
    <property type="entry name" value="MgtE_N"/>
    <property type="match status" value="1"/>
</dbReference>
<dbReference type="Gene3D" id="3.10.580.10">
    <property type="entry name" value="CBS-domain"/>
    <property type="match status" value="1"/>
</dbReference>
<evidence type="ECO:0000256" key="8">
    <source>
        <dbReference type="PROSITE-ProRule" id="PRU00703"/>
    </source>
</evidence>
<keyword evidence="5 9" id="KW-0460">Magnesium</keyword>
<evidence type="ECO:0000256" key="7">
    <source>
        <dbReference type="ARBA" id="ARBA00023136"/>
    </source>
</evidence>
<feature type="transmembrane region" description="Helical" evidence="9">
    <location>
        <begin position="328"/>
        <end position="349"/>
    </location>
</feature>
<evidence type="ECO:0000256" key="9">
    <source>
        <dbReference type="RuleBase" id="RU362011"/>
    </source>
</evidence>
<dbReference type="InterPro" id="IPR006668">
    <property type="entry name" value="Mg_transptr_MgtE_intracell_dom"/>
</dbReference>
<dbReference type="GO" id="GO:0015095">
    <property type="term" value="F:magnesium ion transmembrane transporter activity"/>
    <property type="evidence" value="ECO:0007669"/>
    <property type="project" value="UniProtKB-UniRule"/>
</dbReference>
<dbReference type="Pfam" id="PF00571">
    <property type="entry name" value="CBS"/>
    <property type="match status" value="1"/>
</dbReference>
<feature type="transmembrane region" description="Helical" evidence="9">
    <location>
        <begin position="392"/>
        <end position="416"/>
    </location>
</feature>
<comment type="subunit">
    <text evidence="9">Homodimer.</text>
</comment>
<comment type="function">
    <text evidence="9">Acts as a magnesium transporter.</text>
</comment>
<evidence type="ECO:0000313" key="12">
    <source>
        <dbReference type="Proteomes" id="UP000463983"/>
    </source>
</evidence>
<evidence type="ECO:0000256" key="2">
    <source>
        <dbReference type="ARBA" id="ARBA00009749"/>
    </source>
</evidence>
<dbReference type="SMART" id="SM00924">
    <property type="entry name" value="MgtE_N"/>
    <property type="match status" value="1"/>
</dbReference>
<keyword evidence="9" id="KW-0479">Metal-binding</keyword>
<dbReference type="EMBL" id="CP047901">
    <property type="protein sequence ID" value="QHO63129.1"/>
    <property type="molecule type" value="Genomic_DNA"/>
</dbReference>
<evidence type="ECO:0000256" key="5">
    <source>
        <dbReference type="ARBA" id="ARBA00022842"/>
    </source>
</evidence>
<dbReference type="InterPro" id="IPR006669">
    <property type="entry name" value="MgtE_transporter"/>
</dbReference>
<dbReference type="Gene3D" id="1.25.60.10">
    <property type="entry name" value="MgtE N-terminal domain-like"/>
    <property type="match status" value="1"/>
</dbReference>
<evidence type="ECO:0000259" key="10">
    <source>
        <dbReference type="PROSITE" id="PS51371"/>
    </source>
</evidence>
<evidence type="ECO:0000256" key="4">
    <source>
        <dbReference type="ARBA" id="ARBA00022692"/>
    </source>
</evidence>
<dbReference type="SUPFAM" id="SSF54631">
    <property type="entry name" value="CBS-domain pair"/>
    <property type="match status" value="1"/>
</dbReference>
<dbReference type="KEGG" id="caqa:MICH65_0148"/>
<sequence>MPRISTSRIIRKINHNPKKNLSFFLDQDLKKQPKLLLKLSPNAQRELLLNLDQSLVLGLLEKLQPDDTTDLLQTLPVRKQKELLHKLNQELQNKVSLLLRFDPHTAAGLISLNYLQLDHNLTLSQAALKIRTHEKRTGKTPVPLVLKDHQLIGYLPIEKLLFTKPSDPIGQYTKKITTVKPNETRKKVINLFLNNPHKKITVLNEDGAILGIIYSDDVIKTLKNSSTNSLYDFAGVHDEETVFDTATRKVGFRYKWLIINLLTSFLAASTVSLFDNTISKYVLLAVYMPIIAGMGGNAATQTLAVLVRGITLKQISLKTCLPTLRREIVAAFVNGLINAILVALVVIIINRDFKIAFILSLAMIANLLVAAFFGTLIPLIMKKLGKDPATSATIFITTATDVLGFLVFLGLATLILT</sequence>
<dbReference type="InterPro" id="IPR006667">
    <property type="entry name" value="SLC41_membr_dom"/>
</dbReference>
<evidence type="ECO:0000256" key="1">
    <source>
        <dbReference type="ARBA" id="ARBA00004141"/>
    </source>
</evidence>
<proteinExistence type="inferred from homology"/>
<dbReference type="InterPro" id="IPR038076">
    <property type="entry name" value="MgtE_N_sf"/>
</dbReference>
<evidence type="ECO:0000313" key="11">
    <source>
        <dbReference type="EMBL" id="QHO63129.1"/>
    </source>
</evidence>
<dbReference type="Gene3D" id="1.10.357.20">
    <property type="entry name" value="SLC41 divalent cation transporters, integral membrane domain"/>
    <property type="match status" value="1"/>
</dbReference>
<keyword evidence="9" id="KW-1003">Cell membrane</keyword>
<dbReference type="SUPFAM" id="SSF158791">
    <property type="entry name" value="MgtE N-terminal domain-like"/>
    <property type="match status" value="1"/>
</dbReference>
<dbReference type="Proteomes" id="UP000463983">
    <property type="component" value="Chromosome"/>
</dbReference>
<keyword evidence="12" id="KW-1185">Reference proteome</keyword>
<evidence type="ECO:0000256" key="3">
    <source>
        <dbReference type="ARBA" id="ARBA00022448"/>
    </source>
</evidence>
<dbReference type="SUPFAM" id="SSF161093">
    <property type="entry name" value="MgtE membrane domain-like"/>
    <property type="match status" value="1"/>
</dbReference>
<dbReference type="InterPro" id="IPR000644">
    <property type="entry name" value="CBS_dom"/>
</dbReference>
<dbReference type="NCBIfam" id="TIGR00400">
    <property type="entry name" value="mgtE"/>
    <property type="match status" value="1"/>
</dbReference>